<dbReference type="PROSITE" id="PS51293">
    <property type="entry name" value="SANT"/>
    <property type="match status" value="1"/>
</dbReference>
<feature type="domain" description="ELM2" evidence="10">
    <location>
        <begin position="30"/>
        <end position="114"/>
    </location>
</feature>
<dbReference type="GO" id="GO:0000118">
    <property type="term" value="C:histone deacetylase complex"/>
    <property type="evidence" value="ECO:0007669"/>
    <property type="project" value="TreeGrafter"/>
</dbReference>
<evidence type="ECO:0000313" key="13">
    <source>
        <dbReference type="Proteomes" id="UP001160148"/>
    </source>
</evidence>
<dbReference type="Gene3D" id="1.10.10.60">
    <property type="entry name" value="Homeodomain-like"/>
    <property type="match status" value="1"/>
</dbReference>
<dbReference type="PANTHER" id="PTHR16089:SF28">
    <property type="entry name" value="REST COREPRESSOR"/>
    <property type="match status" value="1"/>
</dbReference>
<name>A0AAV0WL29_9HEMI</name>
<feature type="region of interest" description="Disordered" evidence="9">
    <location>
        <begin position="1"/>
        <end position="33"/>
    </location>
</feature>
<evidence type="ECO:0000256" key="5">
    <source>
        <dbReference type="ARBA" id="ARBA00023015"/>
    </source>
</evidence>
<evidence type="ECO:0000256" key="9">
    <source>
        <dbReference type="SAM" id="MobiDB-lite"/>
    </source>
</evidence>
<dbReference type="GO" id="GO:0005667">
    <property type="term" value="C:transcription regulator complex"/>
    <property type="evidence" value="ECO:0007669"/>
    <property type="project" value="TreeGrafter"/>
</dbReference>
<feature type="region of interest" description="Disordered" evidence="9">
    <location>
        <begin position="187"/>
        <end position="211"/>
    </location>
</feature>
<evidence type="ECO:0000259" key="10">
    <source>
        <dbReference type="PROSITE" id="PS51156"/>
    </source>
</evidence>
<gene>
    <name evidence="12" type="ORF">MEUPH1_LOCUS12154</name>
</gene>
<evidence type="ECO:0000256" key="4">
    <source>
        <dbReference type="ARBA" id="ARBA00022833"/>
    </source>
</evidence>
<keyword evidence="7" id="KW-0804">Transcription</keyword>
<keyword evidence="6" id="KW-0238">DNA-binding</keyword>
<dbReference type="FunFam" id="1.10.10.60:FF:000012">
    <property type="entry name" value="Metastasis-associated 1 family, member 3"/>
    <property type="match status" value="1"/>
</dbReference>
<protein>
    <submittedName>
        <fullName evidence="12">Uncharacterized protein</fullName>
    </submittedName>
</protein>
<dbReference type="InterPro" id="IPR009057">
    <property type="entry name" value="Homeodomain-like_sf"/>
</dbReference>
<accession>A0AAV0WL29</accession>
<dbReference type="GO" id="GO:0003677">
    <property type="term" value="F:DNA binding"/>
    <property type="evidence" value="ECO:0007669"/>
    <property type="project" value="UniProtKB-KW"/>
</dbReference>
<evidence type="ECO:0000256" key="3">
    <source>
        <dbReference type="ARBA" id="ARBA00022771"/>
    </source>
</evidence>
<evidence type="ECO:0000256" key="2">
    <source>
        <dbReference type="ARBA" id="ARBA00022723"/>
    </source>
</evidence>
<keyword evidence="8" id="KW-0539">Nucleus</keyword>
<dbReference type="AlphaFoldDB" id="A0AAV0WL29"/>
<dbReference type="GO" id="GO:0008270">
    <property type="term" value="F:zinc ion binding"/>
    <property type="evidence" value="ECO:0007669"/>
    <property type="project" value="UniProtKB-KW"/>
</dbReference>
<sequence length="211" mass="24840">MAPKNLHNLKKRKRSAPPASREDENYNDEEQIRVGSNYQAAIPELLSRPENKHKQRPKSLKLWFPPKKISEIQLNDYILLSKNKYHYDTEQCLGLLYWNKYNLEKSIRDLSNFSPHPNWSILDKSNFDFAFNKFGKDFVQINKMLPDKSLKSIICYYYLWKKKKTKGLSIKPVNKLEHVYANRIQNGHSDKSSSAKSEPDNMPFTTTRQVC</sequence>
<reference evidence="12 13" key="1">
    <citation type="submission" date="2023-01" db="EMBL/GenBank/DDBJ databases">
        <authorList>
            <person name="Whitehead M."/>
        </authorList>
    </citation>
    <scope>NUCLEOTIDE SEQUENCE [LARGE SCALE GENOMIC DNA]</scope>
</reference>
<keyword evidence="5" id="KW-0805">Transcription regulation</keyword>
<dbReference type="SUPFAM" id="SSF46689">
    <property type="entry name" value="Homeodomain-like"/>
    <property type="match status" value="1"/>
</dbReference>
<evidence type="ECO:0000259" key="11">
    <source>
        <dbReference type="PROSITE" id="PS51293"/>
    </source>
</evidence>
<dbReference type="Gene3D" id="4.10.1240.50">
    <property type="match status" value="1"/>
</dbReference>
<dbReference type="PROSITE" id="PS51156">
    <property type="entry name" value="ELM2"/>
    <property type="match status" value="1"/>
</dbReference>
<proteinExistence type="predicted"/>
<keyword evidence="13" id="KW-1185">Reference proteome</keyword>
<keyword evidence="3" id="KW-0863">Zinc-finger</keyword>
<organism evidence="12 13">
    <name type="scientific">Macrosiphum euphorbiae</name>
    <name type="common">potato aphid</name>
    <dbReference type="NCBI Taxonomy" id="13131"/>
    <lineage>
        <taxon>Eukaryota</taxon>
        <taxon>Metazoa</taxon>
        <taxon>Ecdysozoa</taxon>
        <taxon>Arthropoda</taxon>
        <taxon>Hexapoda</taxon>
        <taxon>Insecta</taxon>
        <taxon>Pterygota</taxon>
        <taxon>Neoptera</taxon>
        <taxon>Paraneoptera</taxon>
        <taxon>Hemiptera</taxon>
        <taxon>Sternorrhyncha</taxon>
        <taxon>Aphidomorpha</taxon>
        <taxon>Aphidoidea</taxon>
        <taxon>Aphididae</taxon>
        <taxon>Macrosiphini</taxon>
        <taxon>Macrosiphum</taxon>
    </lineage>
</organism>
<dbReference type="InterPro" id="IPR000949">
    <property type="entry name" value="ELM2_dom"/>
</dbReference>
<dbReference type="InterPro" id="IPR017884">
    <property type="entry name" value="SANT_dom"/>
</dbReference>
<keyword evidence="4" id="KW-0862">Zinc</keyword>
<evidence type="ECO:0000313" key="12">
    <source>
        <dbReference type="EMBL" id="CAI6356421.1"/>
    </source>
</evidence>
<dbReference type="Pfam" id="PF01448">
    <property type="entry name" value="ELM2"/>
    <property type="match status" value="1"/>
</dbReference>
<dbReference type="EMBL" id="CARXXK010000002">
    <property type="protein sequence ID" value="CAI6356421.1"/>
    <property type="molecule type" value="Genomic_DNA"/>
</dbReference>
<dbReference type="GO" id="GO:0006357">
    <property type="term" value="P:regulation of transcription by RNA polymerase II"/>
    <property type="evidence" value="ECO:0007669"/>
    <property type="project" value="TreeGrafter"/>
</dbReference>
<keyword evidence="2" id="KW-0479">Metal-binding</keyword>
<dbReference type="PANTHER" id="PTHR16089">
    <property type="entry name" value="REST COREPRESSOR COREST PROTEIN-RELATED"/>
    <property type="match status" value="1"/>
</dbReference>
<evidence type="ECO:0000256" key="7">
    <source>
        <dbReference type="ARBA" id="ARBA00023163"/>
    </source>
</evidence>
<comment type="caution">
    <text evidence="12">The sequence shown here is derived from an EMBL/GenBank/DDBJ whole genome shotgun (WGS) entry which is preliminary data.</text>
</comment>
<comment type="subcellular location">
    <subcellularLocation>
        <location evidence="1">Nucleus</location>
    </subcellularLocation>
</comment>
<feature type="domain" description="SANT" evidence="11">
    <location>
        <begin position="114"/>
        <end position="165"/>
    </location>
</feature>
<dbReference type="SMART" id="SM01189">
    <property type="entry name" value="ELM2"/>
    <property type="match status" value="1"/>
</dbReference>
<dbReference type="GO" id="GO:0003714">
    <property type="term" value="F:transcription corepressor activity"/>
    <property type="evidence" value="ECO:0007669"/>
    <property type="project" value="TreeGrafter"/>
</dbReference>
<dbReference type="Proteomes" id="UP001160148">
    <property type="component" value="Unassembled WGS sequence"/>
</dbReference>
<dbReference type="InterPro" id="IPR051066">
    <property type="entry name" value="Trans_reg/Corepressor"/>
</dbReference>
<evidence type="ECO:0000256" key="8">
    <source>
        <dbReference type="ARBA" id="ARBA00023242"/>
    </source>
</evidence>
<feature type="compositionally biased region" description="Basic and acidic residues" evidence="9">
    <location>
        <begin position="188"/>
        <end position="199"/>
    </location>
</feature>
<evidence type="ECO:0000256" key="6">
    <source>
        <dbReference type="ARBA" id="ARBA00023125"/>
    </source>
</evidence>
<evidence type="ECO:0000256" key="1">
    <source>
        <dbReference type="ARBA" id="ARBA00004123"/>
    </source>
</evidence>